<evidence type="ECO:0000313" key="2">
    <source>
        <dbReference type="Proteomes" id="UP000430564"/>
    </source>
</evidence>
<organism evidence="1 2">
    <name type="scientific">Sutterella seckii</name>
    <dbReference type="NCBI Taxonomy" id="1944635"/>
    <lineage>
        <taxon>Bacteria</taxon>
        <taxon>Pseudomonadati</taxon>
        <taxon>Pseudomonadota</taxon>
        <taxon>Betaproteobacteria</taxon>
        <taxon>Burkholderiales</taxon>
        <taxon>Sutterellaceae</taxon>
        <taxon>Sutterella</taxon>
    </lineage>
</organism>
<dbReference type="RefSeq" id="WP_152159048.1">
    <property type="nucleotide sequence ID" value="NZ_WEHX01000110.1"/>
</dbReference>
<reference evidence="1 2" key="1">
    <citation type="submission" date="2019-10" db="EMBL/GenBank/DDBJ databases">
        <title>Genome diversity of Sutterella seckii.</title>
        <authorList>
            <person name="Chaplin A.V."/>
            <person name="Sokolova S.R."/>
            <person name="Mosin K.A."/>
            <person name="Ivanova E.L."/>
            <person name="Kochetkova T.O."/>
            <person name="Goltsov A.Y."/>
            <person name="Trofimov D.Y."/>
            <person name="Efimov B.A."/>
        </authorList>
    </citation>
    <scope>NUCLEOTIDE SEQUENCE [LARGE SCALE GENOMIC DNA]</scope>
    <source>
        <strain evidence="1 2">ASD393</strain>
    </source>
</reference>
<dbReference type="OrthoDB" id="9760774at2"/>
<name>A0A6I1EHT4_9BURK</name>
<evidence type="ECO:0000313" key="1">
    <source>
        <dbReference type="EMBL" id="KAB7654129.1"/>
    </source>
</evidence>
<sequence length="436" mass="50559">MKEICNELFLAVEKDNLNEIMNFRENALRNQYDEQLCADILSICESYLARNFQYTFINQDGKNAIKNYCFRLRVKDSLNYRISIQLSGSINSAFLVKNKTLVEVEICNSIIEINEDLNQLDGILLDGDFYKLNKVEIPSVMFGKDDWLFLINDRNDSLGQYSGKRFISNEEIERWSQFLSETKKIKNLKVIIAPSKETVFNKFYPYAGFDSKILLQLKKVDRSTNIVVDPTQALQKDSRSYSKTDTHWSFYGAFIALKEAFPDLIEGTNFKFVTGQKVGDIGSKFLPNLKSDFEYILNPEDSKYKIFDNFLSQDGHISVYHNEAASSKYKVVLFGDSFSRFFYPILCKTFRRVVCIRSAGSIIRDVLTHEKPDFVIIERAERFSLTAPSIHRTISECSAMTKYADNMKNNRERIFESIKFLDKDNPIVSFIEEILK</sequence>
<accession>A0A6I1EHT4</accession>
<comment type="caution">
    <text evidence="1">The sequence shown here is derived from an EMBL/GenBank/DDBJ whole genome shotgun (WGS) entry which is preliminary data.</text>
</comment>
<dbReference type="AlphaFoldDB" id="A0A6I1EHT4"/>
<dbReference type="EMBL" id="WEHX01000110">
    <property type="protein sequence ID" value="KAB7654129.1"/>
    <property type="molecule type" value="Genomic_DNA"/>
</dbReference>
<proteinExistence type="predicted"/>
<evidence type="ECO:0008006" key="3">
    <source>
        <dbReference type="Google" id="ProtNLM"/>
    </source>
</evidence>
<gene>
    <name evidence="1" type="ORF">GBM95_10495</name>
</gene>
<protein>
    <recommendedName>
        <fullName evidence="3">AlgX/AlgJ SGNH hydrolase-like domain-containing protein</fullName>
    </recommendedName>
</protein>
<dbReference type="Proteomes" id="UP000430564">
    <property type="component" value="Unassembled WGS sequence"/>
</dbReference>